<keyword evidence="1" id="KW-0479">Metal-binding</keyword>
<protein>
    <recommendedName>
        <fullName evidence="5">RING-type domain-containing protein</fullName>
    </recommendedName>
</protein>
<dbReference type="SMART" id="SM00184">
    <property type="entry name" value="RING"/>
    <property type="match status" value="1"/>
</dbReference>
<dbReference type="AlphaFoldDB" id="A0AB34L186"/>
<evidence type="ECO:0000256" key="2">
    <source>
        <dbReference type="ARBA" id="ARBA00022771"/>
    </source>
</evidence>
<name>A0AB34L186_9PEZI</name>
<evidence type="ECO:0000256" key="4">
    <source>
        <dbReference type="PROSITE-ProRule" id="PRU00175"/>
    </source>
</evidence>
<dbReference type="Gene3D" id="3.30.40.10">
    <property type="entry name" value="Zinc/RING finger domain, C3HC4 (zinc finger)"/>
    <property type="match status" value="1"/>
</dbReference>
<keyword evidence="2 4" id="KW-0863">Zinc-finger</keyword>
<comment type="caution">
    <text evidence="6">The sequence shown here is derived from an EMBL/GenBank/DDBJ whole genome shotgun (WGS) entry which is preliminary data.</text>
</comment>
<dbReference type="InterPro" id="IPR017907">
    <property type="entry name" value="Znf_RING_CS"/>
</dbReference>
<evidence type="ECO:0000313" key="7">
    <source>
        <dbReference type="Proteomes" id="UP000803884"/>
    </source>
</evidence>
<dbReference type="PROSITE" id="PS50089">
    <property type="entry name" value="ZF_RING_2"/>
    <property type="match status" value="1"/>
</dbReference>
<reference evidence="6 7" key="1">
    <citation type="journal article" date="2020" name="Microbiol. Resour. Announc.">
        <title>Draft Genome Sequence of a Cladosporium Species Isolated from the Mesophotic Ascidian Didemnum maculosum.</title>
        <authorList>
            <person name="Gioti A."/>
            <person name="Siaperas R."/>
            <person name="Nikolaivits E."/>
            <person name="Le Goff G."/>
            <person name="Ouazzani J."/>
            <person name="Kotoulas G."/>
            <person name="Topakas E."/>
        </authorList>
    </citation>
    <scope>NUCLEOTIDE SEQUENCE [LARGE SCALE GENOMIC DNA]</scope>
    <source>
        <strain evidence="6 7">TM138-S3</strain>
    </source>
</reference>
<keyword evidence="3" id="KW-0862">Zinc</keyword>
<dbReference type="PROSITE" id="PS00518">
    <property type="entry name" value="ZF_RING_1"/>
    <property type="match status" value="1"/>
</dbReference>
<organism evidence="6 7">
    <name type="scientific">Cladosporium halotolerans</name>
    <dbReference type="NCBI Taxonomy" id="1052096"/>
    <lineage>
        <taxon>Eukaryota</taxon>
        <taxon>Fungi</taxon>
        <taxon>Dikarya</taxon>
        <taxon>Ascomycota</taxon>
        <taxon>Pezizomycotina</taxon>
        <taxon>Dothideomycetes</taxon>
        <taxon>Dothideomycetidae</taxon>
        <taxon>Cladosporiales</taxon>
        <taxon>Cladosporiaceae</taxon>
        <taxon>Cladosporium</taxon>
    </lineage>
</organism>
<feature type="domain" description="RING-type" evidence="5">
    <location>
        <begin position="153"/>
        <end position="192"/>
    </location>
</feature>
<dbReference type="EMBL" id="JAAQHG020000004">
    <property type="protein sequence ID" value="KAL1589488.1"/>
    <property type="molecule type" value="Genomic_DNA"/>
</dbReference>
<evidence type="ECO:0000313" key="6">
    <source>
        <dbReference type="EMBL" id="KAL1589488.1"/>
    </source>
</evidence>
<dbReference type="RefSeq" id="XP_069232593.1">
    <property type="nucleotide sequence ID" value="XM_069370415.1"/>
</dbReference>
<dbReference type="SUPFAM" id="SSF57850">
    <property type="entry name" value="RING/U-box"/>
    <property type="match status" value="1"/>
</dbReference>
<dbReference type="GO" id="GO:0008270">
    <property type="term" value="F:zinc ion binding"/>
    <property type="evidence" value="ECO:0007669"/>
    <property type="project" value="UniProtKB-KW"/>
</dbReference>
<evidence type="ECO:0000256" key="3">
    <source>
        <dbReference type="ARBA" id="ARBA00022833"/>
    </source>
</evidence>
<evidence type="ECO:0000259" key="5">
    <source>
        <dbReference type="PROSITE" id="PS50089"/>
    </source>
</evidence>
<sequence length="331" mass="37096">METSTKNTVSPPHSTAKATEDPLRLREVITIESYHILQDKLRIYIIVTLSLLWLSAQLRRYVARDLNAGCWYGWDALALPAVAFLCRQKQLAIACIFTSAYFVWTRLPGSPFNDLHLPSFTTFLETSSSQHSDGTANHVAANTTDIQEDTPACLVCWSTDPKPLTLPCTHPICRECLYTMHAAHQTHCPLCRLPLFHANSSLRCLAHKAAVTALAARLTATALYHLLQLWHGQYRAVAKAAVTYFPQLYCFRTLHIVILTQGVEWWRFGLFDYLLPLPVPEGRVWKSVWPAVGFAVLFSMGVVGTLGKIGRLDLVVWRVVRPGGFEGFFAG</sequence>
<dbReference type="InterPro" id="IPR013083">
    <property type="entry name" value="Znf_RING/FYVE/PHD"/>
</dbReference>
<dbReference type="GeneID" id="96003253"/>
<accession>A0AB34L186</accession>
<dbReference type="Proteomes" id="UP000803884">
    <property type="component" value="Unassembled WGS sequence"/>
</dbReference>
<proteinExistence type="predicted"/>
<evidence type="ECO:0000256" key="1">
    <source>
        <dbReference type="ARBA" id="ARBA00022723"/>
    </source>
</evidence>
<dbReference type="InterPro" id="IPR001841">
    <property type="entry name" value="Znf_RING"/>
</dbReference>
<dbReference type="Pfam" id="PF13920">
    <property type="entry name" value="zf-C3HC4_3"/>
    <property type="match status" value="1"/>
</dbReference>
<keyword evidence="7" id="KW-1185">Reference proteome</keyword>
<gene>
    <name evidence="6" type="ORF">WHR41_01809</name>
</gene>